<comment type="similarity">
    <text evidence="1">Belongs to the peptidase S1C family.</text>
</comment>
<evidence type="ECO:0000256" key="3">
    <source>
        <dbReference type="ARBA" id="ARBA00022801"/>
    </source>
</evidence>
<evidence type="ECO:0000256" key="1">
    <source>
        <dbReference type="ARBA" id="ARBA00010541"/>
    </source>
</evidence>
<dbReference type="CDD" id="cd10839">
    <property type="entry name" value="cpPDZ1_DegP-like"/>
    <property type="match status" value="1"/>
</dbReference>
<sequence length="380" mass="40296">MSDSKNRRSYSVIVLAAFVLGIVLAGTACYLAPIQPSQAVDEGGNQAVSPVGSNIIAGIVDKTSPAVVKIETTAQRARSYDPYFNDPFFKNFFGGQFPQGQAEITQGMGSGFIISKDGYILTNEHVVSGATKIEVVLTQGNKRVPAKLMGSDTELDLAVLKIDAGSNLPFLEMGDSDKVKVGDWVIAIGNPYGLDHTVTVGVISAKGRPVTIQNRDYKNLLQTDASINPGNSGGPLLNMKGQVVGINTAVNASAQGIGFAIPTSTVNPVLNILKTQGKVSHPWIGVYIQPVTNEIAQYLNMGNAEGILVSDVVQGGPADKAGLTRGDVILEMDKQKINTTKDLTDKIDNAKVGQKLQLMIFRNGETRIVPVTVGEKGEVD</sequence>
<dbReference type="PANTHER" id="PTHR43343:SF3">
    <property type="entry name" value="PROTEASE DO-LIKE 8, CHLOROPLASTIC"/>
    <property type="match status" value="1"/>
</dbReference>
<keyword evidence="2 6" id="KW-0645">Protease</keyword>
<evidence type="ECO:0000313" key="7">
    <source>
        <dbReference type="Proteomes" id="UP000239549"/>
    </source>
</evidence>
<keyword evidence="7" id="KW-1185">Reference proteome</keyword>
<dbReference type="SUPFAM" id="SSF50156">
    <property type="entry name" value="PDZ domain-like"/>
    <property type="match status" value="1"/>
</dbReference>
<dbReference type="InterPro" id="IPR001940">
    <property type="entry name" value="Peptidase_S1C"/>
</dbReference>
<gene>
    <name evidence="6" type="ORF">DCCM_2015</name>
</gene>
<dbReference type="PRINTS" id="PR00834">
    <property type="entry name" value="PROTEASES2C"/>
</dbReference>
<organism evidence="6 7">
    <name type="scientific">Desulfocucumis palustris</name>
    <dbReference type="NCBI Taxonomy" id="1898651"/>
    <lineage>
        <taxon>Bacteria</taxon>
        <taxon>Bacillati</taxon>
        <taxon>Bacillota</taxon>
        <taxon>Clostridia</taxon>
        <taxon>Eubacteriales</taxon>
        <taxon>Desulfocucumaceae</taxon>
        <taxon>Desulfocucumis</taxon>
    </lineage>
</organism>
<dbReference type="EMBL" id="BFAV01000071">
    <property type="protein sequence ID" value="GBF32918.1"/>
    <property type="molecule type" value="Genomic_DNA"/>
</dbReference>
<reference evidence="7" key="1">
    <citation type="submission" date="2018-02" db="EMBL/GenBank/DDBJ databases">
        <title>Genome sequence of Desulfocucumis palustris strain NAW-5.</title>
        <authorList>
            <person name="Watanabe M."/>
            <person name="Kojima H."/>
            <person name="Fukui M."/>
        </authorList>
    </citation>
    <scope>NUCLEOTIDE SEQUENCE [LARGE SCALE GENOMIC DNA]</scope>
    <source>
        <strain evidence="7">NAW-5</strain>
    </source>
</reference>
<dbReference type="RefSeq" id="WP_104371386.1">
    <property type="nucleotide sequence ID" value="NZ_BFAV01000071.1"/>
</dbReference>
<protein>
    <submittedName>
        <fullName evidence="6">HtrA protease/chaperone protein</fullName>
    </submittedName>
</protein>
<dbReference type="InterPro" id="IPR043504">
    <property type="entry name" value="Peptidase_S1_PA_chymotrypsin"/>
</dbReference>
<dbReference type="PROSITE" id="PS51257">
    <property type="entry name" value="PROKAR_LIPOPROTEIN"/>
    <property type="match status" value="1"/>
</dbReference>
<comment type="caution">
    <text evidence="6">The sequence shown here is derived from an EMBL/GenBank/DDBJ whole genome shotgun (WGS) entry which is preliminary data.</text>
</comment>
<dbReference type="SUPFAM" id="SSF50494">
    <property type="entry name" value="Trypsin-like serine proteases"/>
    <property type="match status" value="1"/>
</dbReference>
<dbReference type="Pfam" id="PF13180">
    <property type="entry name" value="PDZ_2"/>
    <property type="match status" value="1"/>
</dbReference>
<dbReference type="AlphaFoldDB" id="A0A2L2X9U4"/>
<dbReference type="PROSITE" id="PS50106">
    <property type="entry name" value="PDZ"/>
    <property type="match status" value="1"/>
</dbReference>
<name>A0A2L2X9U4_9FIRM</name>
<dbReference type="Pfam" id="PF13365">
    <property type="entry name" value="Trypsin_2"/>
    <property type="match status" value="1"/>
</dbReference>
<dbReference type="PANTHER" id="PTHR43343">
    <property type="entry name" value="PEPTIDASE S12"/>
    <property type="match status" value="1"/>
</dbReference>
<evidence type="ECO:0000313" key="6">
    <source>
        <dbReference type="EMBL" id="GBF32918.1"/>
    </source>
</evidence>
<dbReference type="SMART" id="SM00228">
    <property type="entry name" value="PDZ"/>
    <property type="match status" value="1"/>
</dbReference>
<accession>A0A2L2X9U4</accession>
<dbReference type="GO" id="GO:0004252">
    <property type="term" value="F:serine-type endopeptidase activity"/>
    <property type="evidence" value="ECO:0007669"/>
    <property type="project" value="InterPro"/>
</dbReference>
<dbReference type="FunFam" id="2.40.10.10:FF:000001">
    <property type="entry name" value="Periplasmic serine protease DegS"/>
    <property type="match status" value="1"/>
</dbReference>
<dbReference type="Gene3D" id="2.40.10.10">
    <property type="entry name" value="Trypsin-like serine proteases"/>
    <property type="match status" value="2"/>
</dbReference>
<proteinExistence type="inferred from homology"/>
<dbReference type="Proteomes" id="UP000239549">
    <property type="component" value="Unassembled WGS sequence"/>
</dbReference>
<feature type="domain" description="PDZ" evidence="5">
    <location>
        <begin position="269"/>
        <end position="344"/>
    </location>
</feature>
<dbReference type="InterPro" id="IPR001478">
    <property type="entry name" value="PDZ"/>
</dbReference>
<dbReference type="InterPro" id="IPR036034">
    <property type="entry name" value="PDZ_sf"/>
</dbReference>
<evidence type="ECO:0000259" key="5">
    <source>
        <dbReference type="PROSITE" id="PS50106"/>
    </source>
</evidence>
<dbReference type="OrthoDB" id="9758917at2"/>
<keyword evidence="3" id="KW-0378">Hydrolase</keyword>
<evidence type="ECO:0000256" key="2">
    <source>
        <dbReference type="ARBA" id="ARBA00022670"/>
    </source>
</evidence>
<evidence type="ECO:0000256" key="4">
    <source>
        <dbReference type="ARBA" id="ARBA00022825"/>
    </source>
</evidence>
<dbReference type="InterPro" id="IPR051201">
    <property type="entry name" value="Chloro_Bact_Ser_Proteases"/>
</dbReference>
<dbReference type="GO" id="GO:0006508">
    <property type="term" value="P:proteolysis"/>
    <property type="evidence" value="ECO:0007669"/>
    <property type="project" value="UniProtKB-KW"/>
</dbReference>
<keyword evidence="4" id="KW-0720">Serine protease</keyword>
<dbReference type="Gene3D" id="2.30.42.10">
    <property type="match status" value="1"/>
</dbReference>
<dbReference type="InterPro" id="IPR009003">
    <property type="entry name" value="Peptidase_S1_PA"/>
</dbReference>